<accession>A0A1H3X3J6</accession>
<dbReference type="AlphaFoldDB" id="A0A1H3X3J6"/>
<gene>
    <name evidence="1" type="ORF">SAMN05660420_00804</name>
</gene>
<protein>
    <submittedName>
        <fullName evidence="1">Uncharacterized protein</fullName>
    </submittedName>
</protein>
<dbReference type="EMBL" id="FNQN01000002">
    <property type="protein sequence ID" value="SDZ93830.1"/>
    <property type="molecule type" value="Genomic_DNA"/>
</dbReference>
<evidence type="ECO:0000313" key="1">
    <source>
        <dbReference type="EMBL" id="SDZ93830.1"/>
    </source>
</evidence>
<dbReference type="Proteomes" id="UP000199409">
    <property type="component" value="Unassembled WGS sequence"/>
</dbReference>
<reference evidence="1 2" key="1">
    <citation type="submission" date="2016-10" db="EMBL/GenBank/DDBJ databases">
        <authorList>
            <person name="de Groot N.N."/>
        </authorList>
    </citation>
    <scope>NUCLEOTIDE SEQUENCE [LARGE SCALE GENOMIC DNA]</scope>
    <source>
        <strain evidence="1 2">DSM 7343</strain>
    </source>
</reference>
<evidence type="ECO:0000313" key="2">
    <source>
        <dbReference type="Proteomes" id="UP000199409"/>
    </source>
</evidence>
<organism evidence="1 2">
    <name type="scientific">Desulfuromusa kysingii</name>
    <dbReference type="NCBI Taxonomy" id="37625"/>
    <lineage>
        <taxon>Bacteria</taxon>
        <taxon>Pseudomonadati</taxon>
        <taxon>Thermodesulfobacteriota</taxon>
        <taxon>Desulfuromonadia</taxon>
        <taxon>Desulfuromonadales</taxon>
        <taxon>Geopsychrobacteraceae</taxon>
        <taxon>Desulfuromusa</taxon>
    </lineage>
</organism>
<dbReference type="OrthoDB" id="1099280at2"/>
<keyword evidence="2" id="KW-1185">Reference proteome</keyword>
<sequence length="96" mass="11487">MKALKIENYQGHFLTEDDDYETVDKIDKAILLRLVNLALEDGFEIDDYDGGELRNQAHQIIYKSISEKLNDLHQKRNQFRDESERLYLDEYEKYKA</sequence>
<name>A0A1H3X3J6_9BACT</name>
<dbReference type="RefSeq" id="WP_092344969.1">
    <property type="nucleotide sequence ID" value="NZ_FNQN01000002.1"/>
</dbReference>
<proteinExistence type="predicted"/>
<dbReference type="STRING" id="37625.SAMN05660420_00804"/>